<accession>A0A183NKD7</accession>
<feature type="compositionally biased region" description="Basic and acidic residues" evidence="1">
    <location>
        <begin position="28"/>
        <end position="42"/>
    </location>
</feature>
<protein>
    <submittedName>
        <fullName evidence="2">Uncharacterized protein</fullName>
    </submittedName>
</protein>
<evidence type="ECO:0000313" key="3">
    <source>
        <dbReference type="Proteomes" id="UP000269396"/>
    </source>
</evidence>
<evidence type="ECO:0000256" key="1">
    <source>
        <dbReference type="SAM" id="MobiDB-lite"/>
    </source>
</evidence>
<feature type="compositionally biased region" description="Polar residues" evidence="1">
    <location>
        <begin position="47"/>
        <end position="60"/>
    </location>
</feature>
<dbReference type="Proteomes" id="UP000269396">
    <property type="component" value="Unassembled WGS sequence"/>
</dbReference>
<reference evidence="2 3" key="1">
    <citation type="submission" date="2018-11" db="EMBL/GenBank/DDBJ databases">
        <authorList>
            <consortium name="Pathogen Informatics"/>
        </authorList>
    </citation>
    <scope>NUCLEOTIDE SEQUENCE [LARGE SCALE GENOMIC DNA]</scope>
    <source>
        <strain>Denwood</strain>
        <strain evidence="3">Zambia</strain>
    </source>
</reference>
<gene>
    <name evidence="2" type="ORF">SMTD_LOCUS2573</name>
</gene>
<organism evidence="2 3">
    <name type="scientific">Schistosoma mattheei</name>
    <dbReference type="NCBI Taxonomy" id="31246"/>
    <lineage>
        <taxon>Eukaryota</taxon>
        <taxon>Metazoa</taxon>
        <taxon>Spiralia</taxon>
        <taxon>Lophotrochozoa</taxon>
        <taxon>Platyhelminthes</taxon>
        <taxon>Trematoda</taxon>
        <taxon>Digenea</taxon>
        <taxon>Strigeidida</taxon>
        <taxon>Schistosomatoidea</taxon>
        <taxon>Schistosomatidae</taxon>
        <taxon>Schistosoma</taxon>
    </lineage>
</organism>
<keyword evidence="3" id="KW-1185">Reference proteome</keyword>
<dbReference type="EMBL" id="UZAL01003700">
    <property type="protein sequence ID" value="VDO88075.1"/>
    <property type="molecule type" value="Genomic_DNA"/>
</dbReference>
<evidence type="ECO:0000313" key="2">
    <source>
        <dbReference type="EMBL" id="VDO88075.1"/>
    </source>
</evidence>
<feature type="region of interest" description="Disordered" evidence="1">
    <location>
        <begin position="17"/>
        <end position="60"/>
    </location>
</feature>
<name>A0A183NKD7_9TREM</name>
<sequence length="182" mass="21184">MESKWKEIKEAITPTCHEVLGHKKHHQKEWNTVDTLDKTQERRNKKAATNTSKTRAQNSKAQAEYIDVNKQVKRGIRTGKRKYVEGLAMTVEKAAREGNMRQLYDTTKELAGNYREPERPVKSKEEKVINNIKEQRNRWVEHFKELMNRPTPLNPPNIEVAPTDLSIDVDPPKVEEISMAIR</sequence>
<dbReference type="AlphaFoldDB" id="A0A183NKD7"/>
<proteinExistence type="predicted"/>